<accession>A0A0L6V8C2</accession>
<organism evidence="2 3">
    <name type="scientific">Puccinia sorghi</name>
    <dbReference type="NCBI Taxonomy" id="27349"/>
    <lineage>
        <taxon>Eukaryota</taxon>
        <taxon>Fungi</taxon>
        <taxon>Dikarya</taxon>
        <taxon>Basidiomycota</taxon>
        <taxon>Pucciniomycotina</taxon>
        <taxon>Pucciniomycetes</taxon>
        <taxon>Pucciniales</taxon>
        <taxon>Pucciniaceae</taxon>
        <taxon>Puccinia</taxon>
    </lineage>
</organism>
<comment type="caution">
    <text evidence="2">The sequence shown here is derived from an EMBL/GenBank/DDBJ whole genome shotgun (WGS) entry which is preliminary data.</text>
</comment>
<evidence type="ECO:0000313" key="3">
    <source>
        <dbReference type="Proteomes" id="UP000037035"/>
    </source>
</evidence>
<dbReference type="AlphaFoldDB" id="A0A0L6V8C2"/>
<feature type="compositionally biased region" description="Polar residues" evidence="1">
    <location>
        <begin position="56"/>
        <end position="66"/>
    </location>
</feature>
<protein>
    <submittedName>
        <fullName evidence="2">Uncharacterized protein</fullName>
    </submittedName>
</protein>
<sequence length="408" mass="45761">MVNAGSRRSSRTPHHFGVSPLSMRLFTENIAETIRNSASVNRRQRPSIYDQHKSPDQPSTPTQSWRTPFIRSISKNSSPTHSTTTNPLKVSSSSPSHYSPSFKHNPSLLTIPSSLPQKSSISRNNHANSASLRSESVPRKTSSSSSYRSTIDNHEHRHPPSARSSGRHTPLPGFRSASALSKASFRSLRSINSRIKVRIQSLAQAIEAKKPKPPEFDWSALRAEYELNLARGSIIERCLVQVDLGPTVTERGRWWIDSVWTLADKLSPPLPAALAQYSAAGLLPLLIPLRHTLHSLAIELPYNHMEDTPELERFELLRVILQRAIWLAGLIESVIEVVSQVGLVRFELYGLRRPMDEVKIDDDELRFDNHDDLAAHLSQSIRIISQWSGEIRGRTGSNNLWKGLIKLS</sequence>
<dbReference type="VEuPathDB" id="FungiDB:VP01_2429g2"/>
<dbReference type="EMBL" id="LAVV01007313">
    <property type="protein sequence ID" value="KNZ56345.1"/>
    <property type="molecule type" value="Genomic_DNA"/>
</dbReference>
<dbReference type="Proteomes" id="UP000037035">
    <property type="component" value="Unassembled WGS sequence"/>
</dbReference>
<feature type="compositionally biased region" description="Low complexity" evidence="1">
    <location>
        <begin position="133"/>
        <end position="149"/>
    </location>
</feature>
<feature type="compositionally biased region" description="Polar residues" evidence="1">
    <location>
        <begin position="102"/>
        <end position="132"/>
    </location>
</feature>
<keyword evidence="3" id="KW-1185">Reference proteome</keyword>
<reference evidence="2 3" key="1">
    <citation type="submission" date="2015-08" db="EMBL/GenBank/DDBJ databases">
        <title>Next Generation Sequencing and Analysis of the Genome of Puccinia sorghi L Schw, the Causal Agent of Maize Common Rust.</title>
        <authorList>
            <person name="Rochi L."/>
            <person name="Burguener G."/>
            <person name="Darino M."/>
            <person name="Turjanski A."/>
            <person name="Kreff E."/>
            <person name="Dieguez M.J."/>
            <person name="Sacco F."/>
        </authorList>
    </citation>
    <scope>NUCLEOTIDE SEQUENCE [LARGE SCALE GENOMIC DNA]</scope>
    <source>
        <strain evidence="2 3">RO10H11247</strain>
    </source>
</reference>
<feature type="compositionally biased region" description="Low complexity" evidence="1">
    <location>
        <begin position="74"/>
        <end position="101"/>
    </location>
</feature>
<proteinExistence type="predicted"/>
<dbReference type="OrthoDB" id="2504060at2759"/>
<evidence type="ECO:0000256" key="1">
    <source>
        <dbReference type="SAM" id="MobiDB-lite"/>
    </source>
</evidence>
<feature type="region of interest" description="Disordered" evidence="1">
    <location>
        <begin position="36"/>
        <end position="173"/>
    </location>
</feature>
<evidence type="ECO:0000313" key="2">
    <source>
        <dbReference type="EMBL" id="KNZ56345.1"/>
    </source>
</evidence>
<name>A0A0L6V8C2_9BASI</name>
<gene>
    <name evidence="2" type="ORF">VP01_2429g2</name>
</gene>